<dbReference type="PANTHER" id="PTHR42057">
    <property type="entry name" value="F-BOX DOMAIN PROTEIN (AFU_ORTHOLOGUE AFUA_4G00200)"/>
    <property type="match status" value="1"/>
</dbReference>
<evidence type="ECO:0000313" key="2">
    <source>
        <dbReference type="Proteomes" id="UP000186955"/>
    </source>
</evidence>
<protein>
    <submittedName>
        <fullName evidence="1">Uncharacterized protein</fullName>
    </submittedName>
</protein>
<organism evidence="1 2">
    <name type="scientific">Penicillium subrubescens</name>
    <dbReference type="NCBI Taxonomy" id="1316194"/>
    <lineage>
        <taxon>Eukaryota</taxon>
        <taxon>Fungi</taxon>
        <taxon>Dikarya</taxon>
        <taxon>Ascomycota</taxon>
        <taxon>Pezizomycotina</taxon>
        <taxon>Eurotiomycetes</taxon>
        <taxon>Eurotiomycetidae</taxon>
        <taxon>Eurotiales</taxon>
        <taxon>Aspergillaceae</taxon>
        <taxon>Penicillium</taxon>
    </lineage>
</organism>
<proteinExistence type="predicted"/>
<gene>
    <name evidence="1" type="ORF">PENSUB_10281</name>
</gene>
<accession>A0A1Q5TBA6</accession>
<dbReference type="EMBL" id="MNBE01000695">
    <property type="protein sequence ID" value="OKO97487.1"/>
    <property type="molecule type" value="Genomic_DNA"/>
</dbReference>
<comment type="caution">
    <text evidence="1">The sequence shown here is derived from an EMBL/GenBank/DDBJ whole genome shotgun (WGS) entry which is preliminary data.</text>
</comment>
<reference evidence="1 2" key="1">
    <citation type="submission" date="2016-10" db="EMBL/GenBank/DDBJ databases">
        <title>Genome sequence of the ascomycete fungus Penicillium subrubescens.</title>
        <authorList>
            <person name="De Vries R.P."/>
            <person name="Peng M."/>
            <person name="Dilokpimol A."/>
            <person name="Hilden K."/>
            <person name="Makela M.R."/>
            <person name="Grigoriev I."/>
            <person name="Riley R."/>
            <person name="Granchi Z."/>
        </authorList>
    </citation>
    <scope>NUCLEOTIDE SEQUENCE [LARGE SCALE GENOMIC DNA]</scope>
    <source>
        <strain evidence="1 2">CBS 132785</strain>
    </source>
</reference>
<evidence type="ECO:0000313" key="1">
    <source>
        <dbReference type="EMBL" id="OKO97487.1"/>
    </source>
</evidence>
<sequence>MTPISRNVSNWMDEVFQTLETLRLNVVHECDFAAPENDIEEETVHEFFRRALPTYWLKPSMSSLRKLSLYSSLPWGFYPKVNMEGIHFPNLESLTLGFFSFADDKHIDWILEHSSTLKELYMDRCFIVFYVQIQDDDDILERTPLITSDMTCDPEESDKLIYHYPRRWHEYFTSIQNGLPNLSCFGFGTSPLWEQNKMPFETKWNLANKLTEERYSPFLGQFIWYPFHLSSTVEWPNCDQQDLDALKALYQAIGQGTN</sequence>
<name>A0A1Q5TBA6_9EURO</name>
<dbReference type="PANTHER" id="PTHR42057:SF2">
    <property type="entry name" value="F-BOX DOMAIN PROTEIN (AFU_ORTHOLOGUE AFUA_4G00200)-RELATED"/>
    <property type="match status" value="1"/>
</dbReference>
<dbReference type="AlphaFoldDB" id="A0A1Q5TBA6"/>
<dbReference type="Proteomes" id="UP000186955">
    <property type="component" value="Unassembled WGS sequence"/>
</dbReference>
<keyword evidence="2" id="KW-1185">Reference proteome</keyword>
<dbReference type="OrthoDB" id="3140657at2759"/>
<dbReference type="SUPFAM" id="SSF52047">
    <property type="entry name" value="RNI-like"/>
    <property type="match status" value="1"/>
</dbReference>